<evidence type="ECO:0000313" key="8">
    <source>
        <dbReference type="Proteomes" id="UP000654471"/>
    </source>
</evidence>
<comment type="caution">
    <text evidence="7">The sequence shown here is derived from an EMBL/GenBank/DDBJ whole genome shotgun (WGS) entry which is preliminary data.</text>
</comment>
<keyword evidence="3 6" id="KW-1133">Transmembrane helix</keyword>
<proteinExistence type="inferred from homology"/>
<comment type="similarity">
    <text evidence="5">Belongs to the complex I subunit 1 family.</text>
</comment>
<name>A0ABQ2VJ38_9ACTN</name>
<evidence type="ECO:0000256" key="6">
    <source>
        <dbReference type="SAM" id="Phobius"/>
    </source>
</evidence>
<evidence type="ECO:0008006" key="9">
    <source>
        <dbReference type="Google" id="ProtNLM"/>
    </source>
</evidence>
<dbReference type="PROSITE" id="PS00667">
    <property type="entry name" value="COMPLEX1_ND1_1"/>
    <property type="match status" value="1"/>
</dbReference>
<evidence type="ECO:0000256" key="2">
    <source>
        <dbReference type="ARBA" id="ARBA00022692"/>
    </source>
</evidence>
<keyword evidence="2 5" id="KW-0812">Transmembrane</keyword>
<evidence type="ECO:0000256" key="1">
    <source>
        <dbReference type="ARBA" id="ARBA00004141"/>
    </source>
</evidence>
<evidence type="ECO:0000256" key="4">
    <source>
        <dbReference type="ARBA" id="ARBA00023136"/>
    </source>
</evidence>
<feature type="transmembrane region" description="Helical" evidence="6">
    <location>
        <begin position="108"/>
        <end position="129"/>
    </location>
</feature>
<evidence type="ECO:0000256" key="3">
    <source>
        <dbReference type="ARBA" id="ARBA00022989"/>
    </source>
</evidence>
<feature type="transmembrane region" description="Helical" evidence="6">
    <location>
        <begin position="150"/>
        <end position="172"/>
    </location>
</feature>
<dbReference type="Proteomes" id="UP000654471">
    <property type="component" value="Unassembled WGS sequence"/>
</dbReference>
<evidence type="ECO:0000313" key="7">
    <source>
        <dbReference type="EMBL" id="GGU89634.1"/>
    </source>
</evidence>
<feature type="transmembrane region" description="Helical" evidence="6">
    <location>
        <begin position="178"/>
        <end position="197"/>
    </location>
</feature>
<organism evidence="7 8">
    <name type="scientific">Streptomyces albospinus</name>
    <dbReference type="NCBI Taxonomy" id="285515"/>
    <lineage>
        <taxon>Bacteria</taxon>
        <taxon>Bacillati</taxon>
        <taxon>Actinomycetota</taxon>
        <taxon>Actinomycetes</taxon>
        <taxon>Kitasatosporales</taxon>
        <taxon>Streptomycetaceae</taxon>
        <taxon>Streptomyces</taxon>
    </lineage>
</organism>
<comment type="subcellular location">
    <subcellularLocation>
        <location evidence="5">Cell membrane</location>
        <topology evidence="5">Multi-pass membrane protein</topology>
    </subcellularLocation>
    <subcellularLocation>
        <location evidence="1">Membrane</location>
        <topology evidence="1">Multi-pass membrane protein</topology>
    </subcellularLocation>
</comment>
<feature type="transmembrane region" description="Helical" evidence="6">
    <location>
        <begin position="73"/>
        <end position="96"/>
    </location>
</feature>
<gene>
    <name evidence="7" type="ORF">GCM10010211_65340</name>
</gene>
<dbReference type="InterPro" id="IPR001694">
    <property type="entry name" value="NADH_UbQ_OxRdtase_su1/FPO"/>
</dbReference>
<reference evidence="8" key="1">
    <citation type="journal article" date="2019" name="Int. J. Syst. Evol. Microbiol.">
        <title>The Global Catalogue of Microorganisms (GCM) 10K type strain sequencing project: providing services to taxonomists for standard genome sequencing and annotation.</title>
        <authorList>
            <consortium name="The Broad Institute Genomics Platform"/>
            <consortium name="The Broad Institute Genome Sequencing Center for Infectious Disease"/>
            <person name="Wu L."/>
            <person name="Ma J."/>
        </authorList>
    </citation>
    <scope>NUCLEOTIDE SEQUENCE [LARGE SCALE GENOMIC DNA]</scope>
    <source>
        <strain evidence="8">JCM 3399</strain>
    </source>
</reference>
<dbReference type="InterPro" id="IPR018086">
    <property type="entry name" value="NADH_UbQ_OxRdtase_su1_CS"/>
</dbReference>
<dbReference type="PANTHER" id="PTHR11432">
    <property type="entry name" value="NADH DEHYDROGENASE SUBUNIT 1"/>
    <property type="match status" value="1"/>
</dbReference>
<keyword evidence="5" id="KW-0520">NAD</keyword>
<keyword evidence="4 6" id="KW-0472">Membrane</keyword>
<evidence type="ECO:0000256" key="5">
    <source>
        <dbReference type="RuleBase" id="RU000471"/>
    </source>
</evidence>
<accession>A0ABQ2VJ38</accession>
<protein>
    <recommendedName>
        <fullName evidence="9">NADH-ubiquinone oxidoreductase chain 1</fullName>
    </recommendedName>
</protein>
<dbReference type="EMBL" id="BMRP01000034">
    <property type="protein sequence ID" value="GGU89634.1"/>
    <property type="molecule type" value="Genomic_DNA"/>
</dbReference>
<dbReference type="PANTHER" id="PTHR11432:SF3">
    <property type="entry name" value="NADH-UBIQUINONE OXIDOREDUCTASE CHAIN 1"/>
    <property type="match status" value="1"/>
</dbReference>
<dbReference type="Pfam" id="PF00146">
    <property type="entry name" value="NADHdh"/>
    <property type="match status" value="1"/>
</dbReference>
<sequence>MLVLFSLFEVLIVLLPILLSVAYVTVAERKAMGSMQRRLGPNKVGYLGTLQAFADALKLIVKETIIPAHANSVLFFLGPIITLIFALLGWAVIPFGPGLAISDYNLGLLYSIAISSLGVYGLLIAGWAANSKYAFVGSLRSAAQLVSYELVLSSAMLIVLFITGSLNMTTIIEYQQAVWFIIPLFPVFIIFFIGALAETNRAPFDLPEAKNN</sequence>
<keyword evidence="8" id="KW-1185">Reference proteome</keyword>